<evidence type="ECO:0000313" key="3">
    <source>
        <dbReference type="EMBL" id="CEL71176.1"/>
    </source>
</evidence>
<dbReference type="EMBL" id="FR823393">
    <property type="protein sequence ID" value="CBZ56418.1"/>
    <property type="molecule type" value="Genomic_DNA"/>
</dbReference>
<feature type="region of interest" description="Disordered" evidence="1">
    <location>
        <begin position="420"/>
        <end position="448"/>
    </location>
</feature>
<accession>F0VRS0</accession>
<dbReference type="RefSeq" id="XP_003886443.1">
    <property type="nucleotide sequence ID" value="XM_003886394.1"/>
</dbReference>
<dbReference type="Proteomes" id="UP000007494">
    <property type="component" value="Chromosome XII"/>
</dbReference>
<reference evidence="4" key="3">
    <citation type="journal article" date="2012" name="PLoS Pathog.">
        <title>Comparative genomics of the apicomplexan parasites Toxoplasma gondii and Neospora caninum: Coccidia differing in host range and transmission strategy.</title>
        <authorList>
            <person name="Reid A.J."/>
            <person name="Vermont S.J."/>
            <person name="Cotton J.A."/>
            <person name="Harris D."/>
            <person name="Hill-Cawthorne G.A."/>
            <person name="Konen-Waisman S."/>
            <person name="Latham S.M."/>
            <person name="Mourier T."/>
            <person name="Norton R."/>
            <person name="Quail M.A."/>
            <person name="Sanders M."/>
            <person name="Shanmugam D."/>
            <person name="Sohal A."/>
            <person name="Wasmuth J.D."/>
            <person name="Brunk B."/>
            <person name="Grigg M.E."/>
            <person name="Howard J.C."/>
            <person name="Parkinson J."/>
            <person name="Roos D.S."/>
            <person name="Trees A.J."/>
            <person name="Berriman M."/>
            <person name="Pain A."/>
            <person name="Wastling J.M."/>
        </authorList>
    </citation>
    <scope>NUCLEOTIDE SEQUENCE [LARGE SCALE GENOMIC DNA]</scope>
    <source>
        <strain evidence="4">Liverpool</strain>
    </source>
</reference>
<evidence type="ECO:0000313" key="4">
    <source>
        <dbReference type="Proteomes" id="UP000007494"/>
    </source>
</evidence>
<protein>
    <submittedName>
        <fullName evidence="2">Uncharacterized protein</fullName>
    </submittedName>
</protein>
<dbReference type="eggNOG" id="KOG2066">
    <property type="taxonomic scope" value="Eukaryota"/>
</dbReference>
<gene>
    <name evidence="3" type="ORF">BN1204_068420</name>
    <name evidence="2" type="ORF">NCLIV_068420</name>
</gene>
<feature type="region of interest" description="Disordered" evidence="1">
    <location>
        <begin position="226"/>
        <end position="336"/>
    </location>
</feature>
<feature type="compositionally biased region" description="Basic and acidic residues" evidence="1">
    <location>
        <begin position="272"/>
        <end position="282"/>
    </location>
</feature>
<feature type="compositionally biased region" description="Basic and acidic residues" evidence="1">
    <location>
        <begin position="322"/>
        <end position="336"/>
    </location>
</feature>
<reference evidence="2" key="2">
    <citation type="submission" date="2011-03" db="EMBL/GenBank/DDBJ databases">
        <title>Comparative genomics and transcriptomics of Neospora caninum and Toxoplasma gondii.</title>
        <authorList>
            <person name="Reid A.J."/>
            <person name="Sohal A."/>
            <person name="Harris D."/>
            <person name="Quail M."/>
            <person name="Sanders M."/>
            <person name="Berriman M."/>
            <person name="Wastling J.M."/>
            <person name="Pain A."/>
        </authorList>
    </citation>
    <scope>NUCLEOTIDE SEQUENCE</scope>
    <source>
        <strain evidence="2">Liverpool</strain>
    </source>
</reference>
<dbReference type="GeneID" id="13445641"/>
<reference evidence="2" key="1">
    <citation type="submission" date="2011-02" db="EMBL/GenBank/DDBJ databases">
        <authorList>
            <person name="Aslett M."/>
        </authorList>
    </citation>
    <scope>NUCLEOTIDE SEQUENCE</scope>
    <source>
        <strain evidence="2">Liverpool</strain>
    </source>
</reference>
<dbReference type="AlphaFoldDB" id="F0VRS0"/>
<dbReference type="VEuPathDB" id="ToxoDB:NCLIV_068420"/>
<keyword evidence="4" id="KW-1185">Reference proteome</keyword>
<dbReference type="InParanoid" id="F0VRS0"/>
<sequence length="474" mass="50979">MFITAVPQVVRKPRGSTHNSSEAFHLSSICELDVWSLASSFSPEDSRVRTGVYTHWFACIYALKYAYRYEVSLRPRNDADRGLALLSGNQRRSPRWLAEVIRVSRRVSCSFQSAVCSRVIVELLASGRSLLSASLVPLLAPRTPDPTTAWVLPVLLFHSVGALHLLLLFLPAPAPRSSTEHAFSPAVYELILTLLACCPPPHAPKPSVSGDMPAFVKREATNAEAGSLSGNAAGEDSCAAAPAGPRSRCLPSSSSPDSRRAAGRRRPSSSTEAEKPSLPEERDAADDEEKEGEVGIPSFVRKAGREERSSLVLGPSATRRRTNTEAREESSAAETSRARATEYAAALCFAVQHWQLPFATALRLLNRLRCFVFGQSPVSDLEMPSFTQATMAEPDSQSGLSSSSAARGAEHTSLLALLLPHFSPEPTPNSEASPAATAHSVSDSGDERMRRARTFQTRRALPFVGGGAATGVCV</sequence>
<name>F0VRS0_NEOCL</name>
<reference evidence="3" key="4">
    <citation type="journal article" date="2015" name="PLoS ONE">
        <title>Comprehensive Evaluation of Toxoplasma gondii VEG and Neospora caninum LIV Genomes with Tachyzoite Stage Transcriptome and Proteome Defines Novel Transcript Features.</title>
        <authorList>
            <person name="Ramaprasad A."/>
            <person name="Mourier T."/>
            <person name="Naeem R."/>
            <person name="Malas T.B."/>
            <person name="Moussa E."/>
            <person name="Panigrahi A."/>
            <person name="Vermont S.J."/>
            <person name="Otto T.D."/>
            <person name="Wastling J."/>
            <person name="Pain A."/>
        </authorList>
    </citation>
    <scope>NUCLEOTIDE SEQUENCE</scope>
    <source>
        <strain evidence="3">Liverpool</strain>
    </source>
</reference>
<dbReference type="EMBL" id="LN714487">
    <property type="protein sequence ID" value="CEL71176.1"/>
    <property type="molecule type" value="Genomic_DNA"/>
</dbReference>
<feature type="compositionally biased region" description="Low complexity" evidence="1">
    <location>
        <begin position="245"/>
        <end position="256"/>
    </location>
</feature>
<organism evidence="2 4">
    <name type="scientific">Neospora caninum (strain Liverpool)</name>
    <dbReference type="NCBI Taxonomy" id="572307"/>
    <lineage>
        <taxon>Eukaryota</taxon>
        <taxon>Sar</taxon>
        <taxon>Alveolata</taxon>
        <taxon>Apicomplexa</taxon>
        <taxon>Conoidasida</taxon>
        <taxon>Coccidia</taxon>
        <taxon>Eucoccidiorida</taxon>
        <taxon>Eimeriorina</taxon>
        <taxon>Sarcocystidae</taxon>
        <taxon>Neospora</taxon>
    </lineage>
</organism>
<evidence type="ECO:0000256" key="1">
    <source>
        <dbReference type="SAM" id="MobiDB-lite"/>
    </source>
</evidence>
<proteinExistence type="predicted"/>
<evidence type="ECO:0000313" key="2">
    <source>
        <dbReference type="EMBL" id="CBZ56418.1"/>
    </source>
</evidence>